<dbReference type="EMBL" id="RCHU02000001">
    <property type="protein sequence ID" value="KAL3610738.1"/>
    <property type="molecule type" value="Genomic_DNA"/>
</dbReference>
<keyword evidence="2" id="KW-1185">Reference proteome</keyword>
<gene>
    <name evidence="1" type="ORF">D5086_001758</name>
</gene>
<reference evidence="1 2" key="1">
    <citation type="journal article" date="2024" name="Plant Biotechnol. J.">
        <title>Genome and CRISPR/Cas9 system of a widespread forest tree (Populus alba) in the world.</title>
        <authorList>
            <person name="Liu Y.J."/>
            <person name="Jiang P.F."/>
            <person name="Han X.M."/>
            <person name="Li X.Y."/>
            <person name="Wang H.M."/>
            <person name="Wang Y.J."/>
            <person name="Wang X.X."/>
            <person name="Zeng Q.Y."/>
        </authorList>
    </citation>
    <scope>NUCLEOTIDE SEQUENCE [LARGE SCALE GENOMIC DNA]</scope>
    <source>
        <strain evidence="2">cv. PAL-ZL1</strain>
    </source>
</reference>
<dbReference type="Proteomes" id="UP000309997">
    <property type="component" value="Unassembled WGS sequence"/>
</dbReference>
<sequence>MLDPSTMMKQSLGVKGGDVAFPCGYQNKTDQSDAINLVNSGCRILVQGFHDVVYTPQIHELRTRLVTLEILQTTKGQDDAMHEIILSLHHQRSIIFLTCLLNLCSSQALVHGAVFSAFLTIAQAMSDQGCV</sequence>
<protein>
    <submittedName>
        <fullName evidence="1">Uncharacterized protein</fullName>
    </submittedName>
</protein>
<proteinExistence type="predicted"/>
<organism evidence="1 2">
    <name type="scientific">Populus alba</name>
    <name type="common">White poplar</name>
    <dbReference type="NCBI Taxonomy" id="43335"/>
    <lineage>
        <taxon>Eukaryota</taxon>
        <taxon>Viridiplantae</taxon>
        <taxon>Streptophyta</taxon>
        <taxon>Embryophyta</taxon>
        <taxon>Tracheophyta</taxon>
        <taxon>Spermatophyta</taxon>
        <taxon>Magnoliopsida</taxon>
        <taxon>eudicotyledons</taxon>
        <taxon>Gunneridae</taxon>
        <taxon>Pentapetalae</taxon>
        <taxon>rosids</taxon>
        <taxon>fabids</taxon>
        <taxon>Malpighiales</taxon>
        <taxon>Salicaceae</taxon>
        <taxon>Saliceae</taxon>
        <taxon>Populus</taxon>
    </lineage>
</organism>
<accession>A0ACC4D024</accession>
<name>A0ACC4D024_POPAL</name>
<comment type="caution">
    <text evidence="1">The sequence shown here is derived from an EMBL/GenBank/DDBJ whole genome shotgun (WGS) entry which is preliminary data.</text>
</comment>
<evidence type="ECO:0000313" key="1">
    <source>
        <dbReference type="EMBL" id="KAL3610738.1"/>
    </source>
</evidence>
<evidence type="ECO:0000313" key="2">
    <source>
        <dbReference type="Proteomes" id="UP000309997"/>
    </source>
</evidence>